<dbReference type="HOGENOM" id="CLU_083557_0_0_10"/>
<keyword evidence="2" id="KW-0472">Membrane</keyword>
<keyword evidence="2" id="KW-1133">Transmembrane helix</keyword>
<accession>E6XD59</accession>
<sequence length="241" mass="28057">MGKHQEHRILKKPRNITDKDRIEVRGGAIIEANEKKFIESTEGKQLADIIFGAIFLLSGLWIIYPFDDFFTSDDFHWTMLFLLLYPFIGLLLLIKGVFTPKKYSNLNFDRLNGIISYPATFFGKPLEGPFNELKVVFAVSGAIDGYSPQEYLKVINTFRPKIIDLLKTISYQNPYVAWSFMVWYMDKNRPLPPCEIFDPYRKQDFERRKAEGFLRPLYPSNIPTPEATPEQQAEREKIGGW</sequence>
<feature type="region of interest" description="Disordered" evidence="1">
    <location>
        <begin position="216"/>
        <end position="241"/>
    </location>
</feature>
<evidence type="ECO:0000256" key="2">
    <source>
        <dbReference type="SAM" id="Phobius"/>
    </source>
</evidence>
<feature type="transmembrane region" description="Helical" evidence="2">
    <location>
        <begin position="76"/>
        <end position="94"/>
    </location>
</feature>
<gene>
    <name evidence="3" type="ordered locus">Celal_4002</name>
</gene>
<dbReference type="AlphaFoldDB" id="E6XD59"/>
<evidence type="ECO:0000313" key="4">
    <source>
        <dbReference type="Proteomes" id="UP000008634"/>
    </source>
</evidence>
<dbReference type="eggNOG" id="ENOG50311FI">
    <property type="taxonomic scope" value="Bacteria"/>
</dbReference>
<keyword evidence="2" id="KW-0812">Transmembrane</keyword>
<dbReference type="Proteomes" id="UP000008634">
    <property type="component" value="Chromosome"/>
</dbReference>
<keyword evidence="4" id="KW-1185">Reference proteome</keyword>
<evidence type="ECO:0000313" key="3">
    <source>
        <dbReference type="EMBL" id="ADV51246.1"/>
    </source>
</evidence>
<protein>
    <recommendedName>
        <fullName evidence="5">Transmembrane protein</fullName>
    </recommendedName>
</protein>
<dbReference type="KEGG" id="cao:Celal_4002"/>
<dbReference type="OrthoDB" id="1123332at2"/>
<reference evidence="3 4" key="1">
    <citation type="journal article" date="2010" name="Stand. Genomic Sci.">
        <title>Complete genome sequence of Cellulophaga algicola type strain (IC166).</title>
        <authorList>
            <person name="Abt B."/>
            <person name="Lu M."/>
            <person name="Misra M."/>
            <person name="Han C."/>
            <person name="Nolan M."/>
            <person name="Lucas S."/>
            <person name="Hammon N."/>
            <person name="Deshpande S."/>
            <person name="Cheng J.F."/>
            <person name="Tapia R."/>
            <person name="Goodwin L."/>
            <person name="Pitluck S."/>
            <person name="Liolios K."/>
            <person name="Pagani I."/>
            <person name="Ivanova N."/>
            <person name="Mavromatis K."/>
            <person name="Ovchinikova G."/>
            <person name="Pati A."/>
            <person name="Chen A."/>
            <person name="Palaniappan K."/>
            <person name="Land M."/>
            <person name="Hauser L."/>
            <person name="Chang Y.J."/>
            <person name="Jeffries C.D."/>
            <person name="Detter J.C."/>
            <person name="Brambilla E."/>
            <person name="Rohde M."/>
            <person name="Tindall B.J."/>
            <person name="Goker M."/>
            <person name="Woyke T."/>
            <person name="Bristow J."/>
            <person name="Eisen J.A."/>
            <person name="Markowitz V."/>
            <person name="Hugenholtz P."/>
            <person name="Kyrpides N.C."/>
            <person name="Klenk H.P."/>
            <person name="Lapidus A."/>
        </authorList>
    </citation>
    <scope>NUCLEOTIDE SEQUENCE [LARGE SCALE GENOMIC DNA]</scope>
    <source>
        <strain evidence="4">DSM 14237 / IC166 / ACAM 630</strain>
    </source>
</reference>
<evidence type="ECO:0008006" key="5">
    <source>
        <dbReference type="Google" id="ProtNLM"/>
    </source>
</evidence>
<dbReference type="RefSeq" id="WP_013552695.1">
    <property type="nucleotide sequence ID" value="NC_014934.1"/>
</dbReference>
<evidence type="ECO:0000256" key="1">
    <source>
        <dbReference type="SAM" id="MobiDB-lite"/>
    </source>
</evidence>
<feature type="transmembrane region" description="Helical" evidence="2">
    <location>
        <begin position="46"/>
        <end position="64"/>
    </location>
</feature>
<organism evidence="3 4">
    <name type="scientific">Cellulophaga algicola (strain DSM 14237 / IC166 / ACAM 630)</name>
    <dbReference type="NCBI Taxonomy" id="688270"/>
    <lineage>
        <taxon>Bacteria</taxon>
        <taxon>Pseudomonadati</taxon>
        <taxon>Bacteroidota</taxon>
        <taxon>Flavobacteriia</taxon>
        <taxon>Flavobacteriales</taxon>
        <taxon>Flavobacteriaceae</taxon>
        <taxon>Cellulophaga</taxon>
    </lineage>
</organism>
<feature type="compositionally biased region" description="Basic and acidic residues" evidence="1">
    <location>
        <begin position="232"/>
        <end position="241"/>
    </location>
</feature>
<dbReference type="EMBL" id="CP002453">
    <property type="protein sequence ID" value="ADV51246.1"/>
    <property type="molecule type" value="Genomic_DNA"/>
</dbReference>
<name>E6XD59_CELAD</name>
<proteinExistence type="predicted"/>